<organism evidence="2 3">
    <name type="scientific">Allocatelliglobosispora scoriae</name>
    <dbReference type="NCBI Taxonomy" id="643052"/>
    <lineage>
        <taxon>Bacteria</taxon>
        <taxon>Bacillati</taxon>
        <taxon>Actinomycetota</taxon>
        <taxon>Actinomycetes</taxon>
        <taxon>Micromonosporales</taxon>
        <taxon>Micromonosporaceae</taxon>
        <taxon>Allocatelliglobosispora</taxon>
    </lineage>
</organism>
<feature type="transmembrane region" description="Helical" evidence="1">
    <location>
        <begin position="12"/>
        <end position="33"/>
    </location>
</feature>
<name>A0A841BNT7_9ACTN</name>
<gene>
    <name evidence="2" type="ORF">F4553_002238</name>
</gene>
<feature type="transmembrane region" description="Helical" evidence="1">
    <location>
        <begin position="53"/>
        <end position="71"/>
    </location>
</feature>
<dbReference type="Pfam" id="PF14019">
    <property type="entry name" value="DUF4235"/>
    <property type="match status" value="1"/>
</dbReference>
<evidence type="ECO:0000256" key="1">
    <source>
        <dbReference type="SAM" id="Phobius"/>
    </source>
</evidence>
<reference evidence="2 3" key="1">
    <citation type="submission" date="2020-08" db="EMBL/GenBank/DDBJ databases">
        <title>Sequencing the genomes of 1000 actinobacteria strains.</title>
        <authorList>
            <person name="Klenk H.-P."/>
        </authorList>
    </citation>
    <scope>NUCLEOTIDE SEQUENCE [LARGE SCALE GENOMIC DNA]</scope>
    <source>
        <strain evidence="2 3">DSM 45362</strain>
    </source>
</reference>
<dbReference type="AlphaFoldDB" id="A0A841BNT7"/>
<dbReference type="RefSeq" id="WP_312875157.1">
    <property type="nucleotide sequence ID" value="NZ_JACHMN010000002.1"/>
</dbReference>
<proteinExistence type="predicted"/>
<protein>
    <submittedName>
        <fullName evidence="2">Putative metal-dependent enzyme (Double-stranded beta helix superfamily)</fullName>
    </submittedName>
</protein>
<dbReference type="Proteomes" id="UP000587527">
    <property type="component" value="Unassembled WGS sequence"/>
</dbReference>
<comment type="caution">
    <text evidence="2">The sequence shown here is derived from an EMBL/GenBank/DDBJ whole genome shotgun (WGS) entry which is preliminary data.</text>
</comment>
<keyword evidence="1" id="KW-0472">Membrane</keyword>
<evidence type="ECO:0000313" key="3">
    <source>
        <dbReference type="Proteomes" id="UP000587527"/>
    </source>
</evidence>
<keyword evidence="1" id="KW-1133">Transmembrane helix</keyword>
<dbReference type="InterPro" id="IPR025329">
    <property type="entry name" value="DUF4235"/>
</dbReference>
<keyword evidence="1" id="KW-0812">Transmembrane</keyword>
<evidence type="ECO:0000313" key="2">
    <source>
        <dbReference type="EMBL" id="MBB5868859.1"/>
    </source>
</evidence>
<dbReference type="EMBL" id="JACHMN010000002">
    <property type="protein sequence ID" value="MBB5868859.1"/>
    <property type="molecule type" value="Genomic_DNA"/>
</dbReference>
<accession>A0A841BNT7</accession>
<sequence>MNTSKIVYKPVGLIGGALAGVAAGMAFKQLWRLASGEDDTPNATDERRTWREILIAAALQGAVFAVVKAAVDRGGAVGVRRITGRWPD</sequence>
<keyword evidence="3" id="KW-1185">Reference proteome</keyword>